<dbReference type="PANTHER" id="PTHR39160:SF4">
    <property type="entry name" value="RESUSCITATION-PROMOTING FACTOR RPFB"/>
    <property type="match status" value="1"/>
</dbReference>
<dbReference type="EMBL" id="JBHUHQ010000020">
    <property type="protein sequence ID" value="MFD2045585.1"/>
    <property type="molecule type" value="Genomic_DNA"/>
</dbReference>
<accession>A0ABW4W5J4</accession>
<name>A0ABW4W5J4_9BACI</name>
<dbReference type="InterPro" id="IPR036908">
    <property type="entry name" value="RlpA-like_sf"/>
</dbReference>
<dbReference type="Proteomes" id="UP001597383">
    <property type="component" value="Unassembled WGS sequence"/>
</dbReference>
<dbReference type="Pfam" id="PF07501">
    <property type="entry name" value="G5"/>
    <property type="match status" value="1"/>
</dbReference>
<feature type="domain" description="G5" evidence="2">
    <location>
        <begin position="206"/>
        <end position="286"/>
    </location>
</feature>
<dbReference type="Gene3D" id="2.20.230.10">
    <property type="entry name" value="Resuscitation-promoting factor rpfb"/>
    <property type="match status" value="1"/>
</dbReference>
<dbReference type="SMART" id="SM01208">
    <property type="entry name" value="G5"/>
    <property type="match status" value="1"/>
</dbReference>
<dbReference type="InterPro" id="IPR007137">
    <property type="entry name" value="DUF348"/>
</dbReference>
<dbReference type="Pfam" id="PF03990">
    <property type="entry name" value="DUF348"/>
    <property type="match status" value="3"/>
</dbReference>
<gene>
    <name evidence="3" type="ORF">ACFSJF_15005</name>
</gene>
<protein>
    <submittedName>
        <fullName evidence="3">Ubiquitin-like domain-containing protein</fullName>
    </submittedName>
</protein>
<dbReference type="InterPro" id="IPR010611">
    <property type="entry name" value="3D_dom"/>
</dbReference>
<dbReference type="InterPro" id="IPR011098">
    <property type="entry name" value="G5_dom"/>
</dbReference>
<keyword evidence="1" id="KW-0732">Signal</keyword>
<evidence type="ECO:0000256" key="1">
    <source>
        <dbReference type="ARBA" id="ARBA00022729"/>
    </source>
</evidence>
<comment type="caution">
    <text evidence="3">The sequence shown here is derived from an EMBL/GenBank/DDBJ whole genome shotgun (WGS) entry which is preliminary data.</text>
</comment>
<dbReference type="CDD" id="cd22786">
    <property type="entry name" value="DPBB_YuiC-like"/>
    <property type="match status" value="1"/>
</dbReference>
<dbReference type="SUPFAM" id="SSF50685">
    <property type="entry name" value="Barwin-like endoglucanases"/>
    <property type="match status" value="1"/>
</dbReference>
<evidence type="ECO:0000313" key="3">
    <source>
        <dbReference type="EMBL" id="MFD2045585.1"/>
    </source>
</evidence>
<evidence type="ECO:0000313" key="4">
    <source>
        <dbReference type="Proteomes" id="UP001597383"/>
    </source>
</evidence>
<keyword evidence="4" id="KW-1185">Reference proteome</keyword>
<dbReference type="InterPro" id="IPR051933">
    <property type="entry name" value="Resuscitation_pf_RpfB"/>
</dbReference>
<reference evidence="4" key="1">
    <citation type="journal article" date="2019" name="Int. J. Syst. Evol. Microbiol.">
        <title>The Global Catalogue of Microorganisms (GCM) 10K type strain sequencing project: providing services to taxonomists for standard genome sequencing and annotation.</title>
        <authorList>
            <consortium name="The Broad Institute Genomics Platform"/>
            <consortium name="The Broad Institute Genome Sequencing Center for Infectious Disease"/>
            <person name="Wu L."/>
            <person name="Ma J."/>
        </authorList>
    </citation>
    <scope>NUCLEOTIDE SEQUENCE [LARGE SCALE GENOMIC DNA]</scope>
    <source>
        <strain evidence="4">R28</strain>
    </source>
</reference>
<proteinExistence type="predicted"/>
<sequence length="398" mass="43231">MRNFSKLLPASKMKLVISSIGVLILVAFSSLILYEATKADVTLSDNGEVQTIKTHADTVKELLEEVAITVGEHDALSHSLDAEIENGMEIEYKTAKQIIVTIDGEEKEYYTVSDTVGAFLAENNLSFSDRDDISHNKDEAITDGLHLAVNQAFQVTINDGGDEEKVWTTGGTIQELLDSNNISLSDQDKVEPAVKEDVKNDIKVNIVRVETKTEEVEEAIAFRTETREDNTLEKGKKKVLAKGQDGKIVKIYEVTFENGKEVSRELIDEEVSQDSENRVVAVGTKKPAQNLTTLSSGNKPSGGKEFTMTASAYTASCSGCSGYTTTGINLNDNPNMKVIAVDPSVIPLGSKVWVEGYGEAIAGDTGGHIQGNRIDVHVPTKSAAYSWGVRTVKVKIID</sequence>
<dbReference type="Gene3D" id="2.40.40.10">
    <property type="entry name" value="RlpA-like domain"/>
    <property type="match status" value="1"/>
</dbReference>
<dbReference type="PANTHER" id="PTHR39160">
    <property type="entry name" value="CELL WALL-BINDING PROTEIN YOCH"/>
    <property type="match status" value="1"/>
</dbReference>
<dbReference type="RefSeq" id="WP_377558228.1">
    <property type="nucleotide sequence ID" value="NZ_JBHUHQ010000020.1"/>
</dbReference>
<evidence type="ECO:0000259" key="2">
    <source>
        <dbReference type="PROSITE" id="PS51109"/>
    </source>
</evidence>
<organism evidence="3 4">
    <name type="scientific">Ornithinibacillus salinisoli</name>
    <dbReference type="NCBI Taxonomy" id="1848459"/>
    <lineage>
        <taxon>Bacteria</taxon>
        <taxon>Bacillati</taxon>
        <taxon>Bacillota</taxon>
        <taxon>Bacilli</taxon>
        <taxon>Bacillales</taxon>
        <taxon>Bacillaceae</taxon>
        <taxon>Ornithinibacillus</taxon>
    </lineage>
</organism>
<dbReference type="Pfam" id="PF06725">
    <property type="entry name" value="3D"/>
    <property type="match status" value="1"/>
</dbReference>
<dbReference type="PROSITE" id="PS51109">
    <property type="entry name" value="G5"/>
    <property type="match status" value="1"/>
</dbReference>